<feature type="region of interest" description="Disordered" evidence="1">
    <location>
        <begin position="355"/>
        <end position="384"/>
    </location>
</feature>
<comment type="caution">
    <text evidence="2">The sequence shown here is derived from an EMBL/GenBank/DDBJ whole genome shotgun (WGS) entry which is preliminary data.</text>
</comment>
<proteinExistence type="predicted"/>
<dbReference type="OrthoDB" id="272810at2759"/>
<dbReference type="InterPro" id="IPR036873">
    <property type="entry name" value="Rhodanese-like_dom_sf"/>
</dbReference>
<dbReference type="SUPFAM" id="SSF52821">
    <property type="entry name" value="Rhodanese/Cell cycle control phosphatase"/>
    <property type="match status" value="1"/>
</dbReference>
<protein>
    <submittedName>
        <fullName evidence="2">Uncharacterized protein</fullName>
    </submittedName>
</protein>
<feature type="region of interest" description="Disordered" evidence="1">
    <location>
        <begin position="122"/>
        <end position="141"/>
    </location>
</feature>
<organism evidence="2 3">
    <name type="scientific">Chionoecetes opilio</name>
    <name type="common">Atlantic snow crab</name>
    <name type="synonym">Cancer opilio</name>
    <dbReference type="NCBI Taxonomy" id="41210"/>
    <lineage>
        <taxon>Eukaryota</taxon>
        <taxon>Metazoa</taxon>
        <taxon>Ecdysozoa</taxon>
        <taxon>Arthropoda</taxon>
        <taxon>Crustacea</taxon>
        <taxon>Multicrustacea</taxon>
        <taxon>Malacostraca</taxon>
        <taxon>Eumalacostraca</taxon>
        <taxon>Eucarida</taxon>
        <taxon>Decapoda</taxon>
        <taxon>Pleocyemata</taxon>
        <taxon>Brachyura</taxon>
        <taxon>Eubrachyura</taxon>
        <taxon>Majoidea</taxon>
        <taxon>Majidae</taxon>
        <taxon>Chionoecetes</taxon>
    </lineage>
</organism>
<evidence type="ECO:0000313" key="3">
    <source>
        <dbReference type="Proteomes" id="UP000770661"/>
    </source>
</evidence>
<dbReference type="AlphaFoldDB" id="A0A8J4YLG1"/>
<keyword evidence="3" id="KW-1185">Reference proteome</keyword>
<dbReference type="EMBL" id="JACEEZ010000090">
    <property type="protein sequence ID" value="KAG0730553.1"/>
    <property type="molecule type" value="Genomic_DNA"/>
</dbReference>
<gene>
    <name evidence="2" type="ORF">GWK47_028009</name>
</gene>
<evidence type="ECO:0000313" key="2">
    <source>
        <dbReference type="EMBL" id="KAG0730553.1"/>
    </source>
</evidence>
<dbReference type="Proteomes" id="UP000770661">
    <property type="component" value="Unassembled WGS sequence"/>
</dbReference>
<feature type="compositionally biased region" description="Polar residues" evidence="1">
    <location>
        <begin position="367"/>
        <end position="384"/>
    </location>
</feature>
<reference evidence="2" key="1">
    <citation type="submission" date="2020-07" db="EMBL/GenBank/DDBJ databases">
        <title>The High-quality genome of the commercially important snow crab, Chionoecetes opilio.</title>
        <authorList>
            <person name="Jeong J.-H."/>
            <person name="Ryu S."/>
        </authorList>
    </citation>
    <scope>NUCLEOTIDE SEQUENCE</scope>
    <source>
        <strain evidence="2">MADBK_172401_WGS</strain>
        <tissue evidence="2">Digestive gland</tissue>
    </source>
</reference>
<evidence type="ECO:0000256" key="1">
    <source>
        <dbReference type="SAM" id="MobiDB-lite"/>
    </source>
</evidence>
<name>A0A8J4YLG1_CHIOP</name>
<feature type="region of interest" description="Disordered" evidence="1">
    <location>
        <begin position="80"/>
        <end position="106"/>
    </location>
</feature>
<sequence>MLPAYVDLKKALDSVHLIFAESLEVLVMALEALHEEAKPLGLEVSWLKTKVQVFGDIKYEDLLRQLNELTVVDVRTRDEVREQGQLPGSHDLPARPLGQSEEPQGQRRAPIFALPWPLHLRSPGGNTGASPPGQGRFPCGGGQASEELGLPFVPLRPVAEEALNEGYSSFAEVVRDLQDTSPLLRALETRIRVPCFRTSAQRKVGCWPPSRLFKTCIDRTEQKAESACFRLIGVFDSGRRGFLVVEGRFIPSTISAFCSGLMRSSKMASPDQVLGKGTRDGAAWHVPRPTQPHRPPDPLHVSDEVQGVFWLRRTESLPHSSISSRPWSQRTQLDGSPITPACPISSWSLEEHDLHGVDGLGHPSGHVGSTRSTEGCSCRGSPSE</sequence>
<accession>A0A8J4YLG1</accession>